<dbReference type="EMBL" id="CAAKMV010000152">
    <property type="protein sequence ID" value="VIO61214.1"/>
    <property type="molecule type" value="Genomic_DNA"/>
</dbReference>
<evidence type="ECO:0000256" key="2">
    <source>
        <dbReference type="ARBA" id="ARBA00010992"/>
    </source>
</evidence>
<keyword evidence="5 8" id="KW-1133">Transmembrane helix</keyword>
<dbReference type="NCBIfam" id="TIGR00879">
    <property type="entry name" value="SP"/>
    <property type="match status" value="1"/>
</dbReference>
<evidence type="ECO:0000256" key="4">
    <source>
        <dbReference type="ARBA" id="ARBA00022692"/>
    </source>
</evidence>
<feature type="transmembrane region" description="Helical" evidence="8">
    <location>
        <begin position="131"/>
        <end position="149"/>
    </location>
</feature>
<feature type="transmembrane region" description="Helical" evidence="8">
    <location>
        <begin position="488"/>
        <end position="504"/>
    </location>
</feature>
<dbReference type="InterPro" id="IPR050360">
    <property type="entry name" value="MFS_Sugar_Transporters"/>
</dbReference>
<reference evidence="10" key="1">
    <citation type="submission" date="2019-04" db="EMBL/GenBank/DDBJ databases">
        <authorList>
            <person name="Melise S."/>
            <person name="Noan J."/>
            <person name="Okalmin O."/>
        </authorList>
    </citation>
    <scope>NUCLEOTIDE SEQUENCE</scope>
    <source>
        <strain evidence="10">FN9</strain>
    </source>
</reference>
<feature type="transmembrane region" description="Helical" evidence="8">
    <location>
        <begin position="218"/>
        <end position="241"/>
    </location>
</feature>
<sequence length="538" mass="60329">MSTEKIPISYMEEQPPKNLKMLSKQDAAANEAQRVDTTLTAKQAFKYYYKAVAWSVAMSMSTIMESYGLLLMNSFFAFPQFQQKYGVQLPNGSYSVPAKWQLALTITGNIGLIIGVFANGYCADRWGLRKVMLVSHVFFAGFVFINFFAENVETLVVGTLLLSIPCGFFAAATPSYAAEVSPLRLNGYLTVYVNLCWVMGKMISFGVLTSMLRNPTEWSYRIPFAIQWGWPPFMIVATYLAPESPWWLIRNGRVEEAEKSLGRLCSAPIDVIDPKNTIAMMARTIETERDMNIQGSYLDCFRGENLRRTEIAMISWGCQILPGFAIQNYITYFFTLAGLSSGDSFKLSLGNAGLAFVGTVSSWFMMTRFGWRTLYMGGLCAMLPIMSLVAFLDFATQDKDNIRWAQSALLLVWFFCYDFMRSQLTIWTAGISIGPIPYGIAANVGASNLRVKTISLARNTYYFLSIINVIVAPYLLNPQEANLKGKAAFPAAGLTIILLVWTFFRLPEVKGLTAETLDHLFENKVSARKFKNAAKNYQ</sequence>
<keyword evidence="6 8" id="KW-0472">Membrane</keyword>
<feature type="transmembrane region" description="Helical" evidence="8">
    <location>
        <begin position="52"/>
        <end position="78"/>
    </location>
</feature>
<dbReference type="FunFam" id="1.20.1250.20:FF:000078">
    <property type="entry name" value="MFS maltose transporter, putative"/>
    <property type="match status" value="1"/>
</dbReference>
<feature type="transmembrane region" description="Helical" evidence="8">
    <location>
        <begin position="155"/>
        <end position="177"/>
    </location>
</feature>
<evidence type="ECO:0000256" key="7">
    <source>
        <dbReference type="RuleBase" id="RU003346"/>
    </source>
</evidence>
<feature type="transmembrane region" description="Helical" evidence="8">
    <location>
        <begin position="98"/>
        <end position="119"/>
    </location>
</feature>
<dbReference type="InterPro" id="IPR005828">
    <property type="entry name" value="MFS_sugar_transport-like"/>
</dbReference>
<organism evidence="10">
    <name type="scientific">Gibberella zeae</name>
    <name type="common">Wheat head blight fungus</name>
    <name type="synonym">Fusarium graminearum</name>
    <dbReference type="NCBI Taxonomy" id="5518"/>
    <lineage>
        <taxon>Eukaryota</taxon>
        <taxon>Fungi</taxon>
        <taxon>Dikarya</taxon>
        <taxon>Ascomycota</taxon>
        <taxon>Pezizomycotina</taxon>
        <taxon>Sordariomycetes</taxon>
        <taxon>Hypocreomycetidae</taxon>
        <taxon>Hypocreales</taxon>
        <taxon>Nectriaceae</taxon>
        <taxon>Fusarium</taxon>
    </lineage>
</organism>
<feature type="transmembrane region" description="Helical" evidence="8">
    <location>
        <begin position="189"/>
        <end position="212"/>
    </location>
</feature>
<keyword evidence="3 7" id="KW-0813">Transport</keyword>
<dbReference type="InterPro" id="IPR036259">
    <property type="entry name" value="MFS_trans_sf"/>
</dbReference>
<name>A0A4E9EEQ3_GIBZA</name>
<evidence type="ECO:0000256" key="3">
    <source>
        <dbReference type="ARBA" id="ARBA00022448"/>
    </source>
</evidence>
<evidence type="ECO:0000256" key="6">
    <source>
        <dbReference type="ARBA" id="ARBA00023136"/>
    </source>
</evidence>
<gene>
    <name evidence="10" type="ORF">FUG_LOCUS431346</name>
</gene>
<comment type="similarity">
    <text evidence="2 7">Belongs to the major facilitator superfamily. Sugar transporter (TC 2.A.1.1) family.</text>
</comment>
<dbReference type="PROSITE" id="PS50850">
    <property type="entry name" value="MFS"/>
    <property type="match status" value="1"/>
</dbReference>
<dbReference type="Pfam" id="PF00083">
    <property type="entry name" value="Sugar_tr"/>
    <property type="match status" value="1"/>
</dbReference>
<evidence type="ECO:0000256" key="5">
    <source>
        <dbReference type="ARBA" id="ARBA00022989"/>
    </source>
</evidence>
<dbReference type="GO" id="GO:0005351">
    <property type="term" value="F:carbohydrate:proton symporter activity"/>
    <property type="evidence" value="ECO:0007669"/>
    <property type="project" value="TreeGrafter"/>
</dbReference>
<dbReference type="Gene3D" id="1.20.1250.20">
    <property type="entry name" value="MFS general substrate transporter like domains"/>
    <property type="match status" value="1"/>
</dbReference>
<evidence type="ECO:0000313" key="10">
    <source>
        <dbReference type="EMBL" id="VIO61214.1"/>
    </source>
</evidence>
<keyword evidence="4 8" id="KW-0812">Transmembrane</keyword>
<dbReference type="GO" id="GO:0016020">
    <property type="term" value="C:membrane"/>
    <property type="evidence" value="ECO:0007669"/>
    <property type="project" value="UniProtKB-SubCell"/>
</dbReference>
<protein>
    <recommendedName>
        <fullName evidence="9">Major facilitator superfamily (MFS) profile domain-containing protein</fullName>
    </recommendedName>
</protein>
<feature type="domain" description="Major facilitator superfamily (MFS) profile" evidence="9">
    <location>
        <begin position="54"/>
        <end position="510"/>
    </location>
</feature>
<evidence type="ECO:0000256" key="1">
    <source>
        <dbReference type="ARBA" id="ARBA00004141"/>
    </source>
</evidence>
<dbReference type="AlphaFoldDB" id="A0A4E9EEQ3"/>
<accession>A0A4E9EEQ3</accession>
<evidence type="ECO:0000259" key="9">
    <source>
        <dbReference type="PROSITE" id="PS50850"/>
    </source>
</evidence>
<proteinExistence type="inferred from homology"/>
<dbReference type="InterPro" id="IPR003663">
    <property type="entry name" value="Sugar/inositol_transpt"/>
</dbReference>
<dbReference type="SUPFAM" id="SSF103473">
    <property type="entry name" value="MFS general substrate transporter"/>
    <property type="match status" value="1"/>
</dbReference>
<feature type="transmembrane region" description="Helical" evidence="8">
    <location>
        <begin position="373"/>
        <end position="392"/>
    </location>
</feature>
<feature type="transmembrane region" description="Helical" evidence="8">
    <location>
        <begin position="347"/>
        <end position="366"/>
    </location>
</feature>
<dbReference type="PANTHER" id="PTHR48022:SF83">
    <property type="entry name" value="MAJOR FACILITATOR SUPERFAMILY (MFS) PROFILE DOMAIN-CONTAINING PROTEIN"/>
    <property type="match status" value="1"/>
</dbReference>
<dbReference type="PANTHER" id="PTHR48022">
    <property type="entry name" value="PLASTIDIC GLUCOSE TRANSPORTER 4"/>
    <property type="match status" value="1"/>
</dbReference>
<evidence type="ECO:0000256" key="8">
    <source>
        <dbReference type="SAM" id="Phobius"/>
    </source>
</evidence>
<feature type="transmembrane region" description="Helical" evidence="8">
    <location>
        <begin position="460"/>
        <end position="476"/>
    </location>
</feature>
<feature type="transmembrane region" description="Helical" evidence="8">
    <location>
        <begin position="311"/>
        <end position="335"/>
    </location>
</feature>
<dbReference type="InterPro" id="IPR020846">
    <property type="entry name" value="MFS_dom"/>
</dbReference>
<comment type="subcellular location">
    <subcellularLocation>
        <location evidence="1">Membrane</location>
        <topology evidence="1">Multi-pass membrane protein</topology>
    </subcellularLocation>
</comment>